<dbReference type="STRING" id="1550241.MA03_02475"/>
<keyword evidence="1" id="KW-0472">Membrane</keyword>
<evidence type="ECO:0000256" key="1">
    <source>
        <dbReference type="SAM" id="Phobius"/>
    </source>
</evidence>
<dbReference type="RefSeq" id="WP_052883757.1">
    <property type="nucleotide sequence ID" value="NZ_CP009961.1"/>
</dbReference>
<evidence type="ECO:0000313" key="3">
    <source>
        <dbReference type="Proteomes" id="UP000067434"/>
    </source>
</evidence>
<evidence type="ECO:0008006" key="4">
    <source>
        <dbReference type="Google" id="ProtNLM"/>
    </source>
</evidence>
<name>A0A0F7FHY4_9CREN</name>
<evidence type="ECO:0000313" key="2">
    <source>
        <dbReference type="EMBL" id="AKG38363.1"/>
    </source>
</evidence>
<feature type="transmembrane region" description="Helical" evidence="1">
    <location>
        <begin position="186"/>
        <end position="217"/>
    </location>
</feature>
<proteinExistence type="predicted"/>
<dbReference type="KEGG" id="thf:MA03_02475"/>
<protein>
    <recommendedName>
        <fullName evidence="4">DUF3267 domain-containing protein</fullName>
    </recommendedName>
</protein>
<dbReference type="InterPro" id="IPR021683">
    <property type="entry name" value="DUF3267"/>
</dbReference>
<accession>A0A0F7FHY4</accession>
<organism evidence="2 3">
    <name type="scientific">Infirmifilum uzonense</name>
    <dbReference type="NCBI Taxonomy" id="1550241"/>
    <lineage>
        <taxon>Archaea</taxon>
        <taxon>Thermoproteota</taxon>
        <taxon>Thermoprotei</taxon>
        <taxon>Thermofilales</taxon>
        <taxon>Thermofilaceae</taxon>
        <taxon>Infirmifilum</taxon>
    </lineage>
</organism>
<dbReference type="GeneID" id="25401060"/>
<dbReference type="EMBL" id="CP009961">
    <property type="protein sequence ID" value="AKG38363.1"/>
    <property type="molecule type" value="Genomic_DNA"/>
</dbReference>
<dbReference type="PATRIC" id="fig|1550241.5.peg.508"/>
<feature type="transmembrane region" description="Helical" evidence="1">
    <location>
        <begin position="111"/>
        <end position="132"/>
    </location>
</feature>
<keyword evidence="1" id="KW-0812">Transmembrane</keyword>
<dbReference type="Pfam" id="PF11667">
    <property type="entry name" value="DUF3267"/>
    <property type="match status" value="1"/>
</dbReference>
<feature type="transmembrane region" description="Helical" evidence="1">
    <location>
        <begin position="237"/>
        <end position="259"/>
    </location>
</feature>
<dbReference type="Proteomes" id="UP000067434">
    <property type="component" value="Chromosome"/>
</dbReference>
<feature type="transmembrane region" description="Helical" evidence="1">
    <location>
        <begin position="144"/>
        <end position="166"/>
    </location>
</feature>
<keyword evidence="3" id="KW-1185">Reference proteome</keyword>
<reference evidence="2 3" key="1">
    <citation type="journal article" date="2015" name="Stand. Genomic Sci.">
        <title>Complete genome sequence of and proposal of Thermofilum uzonense sp. nov. a novel hyperthermophilic crenarchaeon and emended description of the genus Thermofilum.</title>
        <authorList>
            <person name="Toshchakov S.V."/>
            <person name="Korzhenkov A.A."/>
            <person name="Samarov N.I."/>
            <person name="Mazunin I.O."/>
            <person name="Mozhey O.I."/>
            <person name="Shmyr I.S."/>
            <person name="Derbikova K.S."/>
            <person name="Taranov E.A."/>
            <person name="Dominova I.N."/>
            <person name="Bonch-Osmolovskaya E.A."/>
            <person name="Patrushev M.V."/>
            <person name="Podosokorskaya O.A."/>
            <person name="Kublanov I.V."/>
        </authorList>
    </citation>
    <scope>NUCLEOTIDE SEQUENCE [LARGE SCALE GENOMIC DNA]</scope>
    <source>
        <strain evidence="2 3">1807-2</strain>
    </source>
</reference>
<sequence>MVSDDCVHVTLDKFMLPLLSIGFLLVLFSLGVLQHMYPAAGLSSPSSYGYPLWLEIAVAAVLTTVLHESIHILFMKKLGSGKTSIRPFMFKRYIPLGVSVGFTNYLSVKRWSIVAIAPLIILSPVSLVASGLETPVTNILKFVFVFNTSGSAGDLILLAITLSAGLDANVKDEGEALAICNGRPRLAAILFLEYAATTILSFLALGFLAITMASLLGKNIYVGPLELARIEASQNQVSASTGSGVIVVAIILSLLYIVISGTRRARKTLESMQK</sequence>
<gene>
    <name evidence="2" type="ORF">MA03_02475</name>
</gene>
<dbReference type="OrthoDB" id="99896at2157"/>
<keyword evidence="1" id="KW-1133">Transmembrane helix</keyword>
<dbReference type="HOGENOM" id="CLU_1014194_0_0_2"/>
<dbReference type="AlphaFoldDB" id="A0A0F7FHY4"/>
<feature type="transmembrane region" description="Helical" evidence="1">
    <location>
        <begin position="53"/>
        <end position="74"/>
    </location>
</feature>
<feature type="transmembrane region" description="Helical" evidence="1">
    <location>
        <begin position="14"/>
        <end position="33"/>
    </location>
</feature>